<evidence type="ECO:0000256" key="7">
    <source>
        <dbReference type="SAM" id="MobiDB-lite"/>
    </source>
</evidence>
<dbReference type="OrthoDB" id="1740797at2759"/>
<dbReference type="InterPro" id="IPR000477">
    <property type="entry name" value="RT_dom"/>
</dbReference>
<feature type="region of interest" description="Disordered" evidence="7">
    <location>
        <begin position="2252"/>
        <end position="2306"/>
    </location>
</feature>
<gene>
    <name evidence="12" type="ORF">ISN44_Un120g000100</name>
</gene>
<dbReference type="InterPro" id="IPR005162">
    <property type="entry name" value="Retrotrans_gag_dom"/>
</dbReference>
<evidence type="ECO:0000259" key="11">
    <source>
        <dbReference type="Pfam" id="PF17917"/>
    </source>
</evidence>
<dbReference type="PANTHER" id="PTHR33067:SF31">
    <property type="entry name" value="RNA-DIRECTED DNA POLYMERASE"/>
    <property type="match status" value="1"/>
</dbReference>
<protein>
    <recommendedName>
        <fullName evidence="14">Retrotransposon gag domain-containing protein</fullName>
    </recommendedName>
</protein>
<dbReference type="Pfam" id="PF03732">
    <property type="entry name" value="Retrotrans_gag"/>
    <property type="match status" value="2"/>
</dbReference>
<dbReference type="InterPro" id="IPR004312">
    <property type="entry name" value="ATHILA_Orf1_C"/>
</dbReference>
<dbReference type="FunFam" id="3.10.20.370:FF:000001">
    <property type="entry name" value="Retrovirus-related Pol polyprotein from transposon 17.6-like protein"/>
    <property type="match status" value="1"/>
</dbReference>
<feature type="domain" description="Retrotransposon gag" evidence="10">
    <location>
        <begin position="527"/>
        <end position="606"/>
    </location>
</feature>
<reference evidence="12 13" key="1">
    <citation type="submission" date="2020-12" db="EMBL/GenBank/DDBJ databases">
        <title>Concerted genomic and epigenomic changes stabilize Arabidopsis allopolyploids.</title>
        <authorList>
            <person name="Chen Z."/>
        </authorList>
    </citation>
    <scope>NUCLEOTIDE SEQUENCE [LARGE SCALE GENOMIC DNA]</scope>
    <source>
        <strain evidence="12">As9502</strain>
        <tissue evidence="12">Leaf</tissue>
    </source>
</reference>
<feature type="region of interest" description="Disordered" evidence="7">
    <location>
        <begin position="269"/>
        <end position="292"/>
    </location>
</feature>
<feature type="compositionally biased region" description="Polar residues" evidence="7">
    <location>
        <begin position="269"/>
        <end position="281"/>
    </location>
</feature>
<evidence type="ECO:0000256" key="3">
    <source>
        <dbReference type="ARBA" id="ARBA00022722"/>
    </source>
</evidence>
<keyword evidence="2" id="KW-0548">Nucleotidyltransferase</keyword>
<feature type="compositionally biased region" description="Basic and acidic residues" evidence="7">
    <location>
        <begin position="282"/>
        <end position="292"/>
    </location>
</feature>
<dbReference type="GO" id="GO:0016787">
    <property type="term" value="F:hydrolase activity"/>
    <property type="evidence" value="ECO:0007669"/>
    <property type="project" value="UniProtKB-KW"/>
</dbReference>
<dbReference type="PANTHER" id="PTHR33067">
    <property type="entry name" value="RNA-DIRECTED DNA POLYMERASE-RELATED"/>
    <property type="match status" value="1"/>
</dbReference>
<evidence type="ECO:0000313" key="12">
    <source>
        <dbReference type="EMBL" id="KAG7529797.1"/>
    </source>
</evidence>
<feature type="domain" description="Retrotransposon gag" evidence="10">
    <location>
        <begin position="1595"/>
        <end position="1648"/>
    </location>
</feature>
<feature type="compositionally biased region" description="Basic and acidic residues" evidence="7">
    <location>
        <begin position="3606"/>
        <end position="3617"/>
    </location>
</feature>
<feature type="region of interest" description="Disordered" evidence="7">
    <location>
        <begin position="2068"/>
        <end position="2101"/>
    </location>
</feature>
<feature type="region of interest" description="Disordered" evidence="7">
    <location>
        <begin position="696"/>
        <end position="727"/>
    </location>
</feature>
<feature type="domain" description="Reverse transcriptase RNase H-like" evidence="11">
    <location>
        <begin position="2941"/>
        <end position="3042"/>
    </location>
</feature>
<feature type="domain" description="Arabidopsis retrotransposon Orf1 C-terminal" evidence="9">
    <location>
        <begin position="3345"/>
        <end position="3455"/>
    </location>
</feature>
<feature type="compositionally biased region" description="Acidic residues" evidence="7">
    <location>
        <begin position="3376"/>
        <end position="3389"/>
    </location>
</feature>
<evidence type="ECO:0000259" key="8">
    <source>
        <dbReference type="Pfam" id="PF00078"/>
    </source>
</evidence>
<dbReference type="CDD" id="cd00303">
    <property type="entry name" value="retropepsin_like"/>
    <property type="match status" value="2"/>
</dbReference>
<organism evidence="12 13">
    <name type="scientific">Arabidopsis suecica</name>
    <name type="common">Swedish thale-cress</name>
    <name type="synonym">Cardaminopsis suecica</name>
    <dbReference type="NCBI Taxonomy" id="45249"/>
    <lineage>
        <taxon>Eukaryota</taxon>
        <taxon>Viridiplantae</taxon>
        <taxon>Streptophyta</taxon>
        <taxon>Embryophyta</taxon>
        <taxon>Tracheophyta</taxon>
        <taxon>Spermatophyta</taxon>
        <taxon>Magnoliopsida</taxon>
        <taxon>eudicotyledons</taxon>
        <taxon>Gunneridae</taxon>
        <taxon>Pentapetalae</taxon>
        <taxon>rosids</taxon>
        <taxon>malvids</taxon>
        <taxon>Brassicales</taxon>
        <taxon>Brassicaceae</taxon>
        <taxon>Camelineae</taxon>
        <taxon>Arabidopsis</taxon>
    </lineage>
</organism>
<evidence type="ECO:0000256" key="4">
    <source>
        <dbReference type="ARBA" id="ARBA00022759"/>
    </source>
</evidence>
<dbReference type="CDD" id="cd09274">
    <property type="entry name" value="RNase_HI_RT_Ty3"/>
    <property type="match status" value="1"/>
</dbReference>
<name>A0A8T1XG74_ARASU</name>
<sequence length="3657" mass="415488">MFWQPHRKQQISLLARFTRSSTRQVTRSRATYCTRLVDRSQRLQILPVPHSTRQVNIRIGEEEETTRQIDHSEHGGKGADFVAPSLLDPQDRASLDSLEDKRLEAVWANTRSWGSSKEGAAKSVPLCLCSEGSIGRVDASSSPIRMLRCLVEWGMRRMDMSIICMFSRCLRANWKKRARTKGHTRPPGRVHPAQYSTPWSSDFGAILPIYSTPWSSNLSSGHSMTPLDPLVEYHFATPPDLTRPFTLPRYSTPWLSIITHHQYHHSTKHSITSSESTQIRTQPDKLSTRKRRGEEEVFGSGLELHRITKPISAHYHSMGRAIRTSCVYCLFLSDQLEFDPKQYCTQKSSTVVSFPVSYSTCILDHTQCLATDCAVEYSWFISCTHIHQLPWPILCLVCSSSVDTCCMQTRSQGHQNLLFNDNIDRIARSLREHTHTNTMADVVDEQELPNNIGASDFPHNHNLRHGIVPPPVQNNNFEIKSGLIAMVQGNKFHGLPMEDPLDHLDEFERLCKLTKINGVSEDSFKLRLFPFSLGDKAHLWEKTLPQGSVTTWDACKKAFLAKFFSNYRTTRLRNEISGFTQQNAETFFEAWERFKGYQTKCPHHGMLLDIASNVNFLNKDVEEGWELVENLAQSDGNYNEEYDRSIHTNSDSDEKHRRELKAMSNKLDKLLLVQQKHVPSSGWGDSVVRRSQLCAKPRRSTNVANPQDQVYPSQQQNQPKPFVPYNQGQRYVPKQQYQGTYQQQLPPPGFTQQQNQQPSPIPDTDLKNMLQQILKGQVVGAMDLAKKMAEIHNKVYCTFNDLNIKLEALTSKVRYMEGQTASTSAPKDNDVHDGEASTQIEISVVGLDHSAGSYFQTQSNLDEKASIFERMLDEMEAVMPLIEILNLIPDPQKHVRNSILERIKMYQDSEDECDANPSRATIKRSVQEKLEDPGTFTLPCSVGQLIFSNCLCDLGASVSLMPLFVATKLEFTQYRPCDLTLILADRSSRKPFGLLKDLPVMINGVEVPTDFVVLEIEPEPKDPLILGRPFLASVGAMIDVKDGRISLNLGKHIKPQFDINETSQRTTVEEKIRAQPQPSNSITRPSTNSTPDLRDLKKKSDDQEGTIEKLAQTVEELKNTAKTSLVPPRVFSDKEIPRLHHSQSILPHLFPPTPSLPHNSHWTKPHSSSLSPSLFHSIATSSPITASVYSTTSCRSLTASLTRPPRNSPLPPHRSRPLSTTRPHRCHLSSNRHRLLFIRCLLDQTATTIHRTSLATIHSTPLLLSLIHFHSTAKPQNSTRWALISWVGICLKEKGEFIVDKERERILGEVIWSCLRANWKKRAITRGHTRPPGRVHPAQYSTPWSSDFGAIFPIYTTPWSSNHSSGHSMTPLDPLVEFHFATPPDLYRPFTQPRYSTPWSSIITHHQYHHPTKNSITSSESTQICTQPDKLSTRKRRGEEEVFGSGLELHRITKPISAHYHSMGRAISQVATCCMHTRSQGNQNILFNDNIDRIARQLREQIITDTMADVLDEQMQPNNIGAGDFPYNHHQRHGIVPPPVHNNNFGFKSGLTTLVQGNKFHGLLMEDPLDHLDEFERLCSLTKINGVSEDGFKLRLFIFSLGDKAHLWEKTLPQNSITTWDYCKKAFLAKFFSNSRTAKLRNEISGFSFSSQHRGVLPKIRMLLDVTSNGNLLNKDVEEGWELVENLAQSDGNYNEDYDKGIRTSSDSEDKHHREIKALNEKIRHTPPSKYESLSTRIRYLEGIPTSPSITNIPGQLPGKAIQNPKEYATAHAITICHDRELPNRHAFTSITRDSEVQEGEVFVQNEVSAEIAIEEPILDRSTRSQAQVVPPSLKKHAATKTKDKVFVPPPYKPLLPFPGRFKKQLIKKYEALFEKHLKDLEITMPLVDCLALIPDSHKREKDMITERIREVLGTMALTHECSAIIQKKIVQEKLEDPRSFTLPCFIRQLAFSNCLCDLGASVSLMPLSVARKLGFVKYNSGDLTLILGDKSSRRPFGLFEDLPIMINEVEVPTDFVVLDMEEEHKDPRILRRPFLASVGVVIDVREGKISLNLGKHIKLQFDINKTPQRSTEDGKTSEDDREISGEGYETERVKELKKRSDMEEETIGKLAHTVEELRDKVSQMQREAIQPQLSIEAIPRKTFGSEWFEEEDYPLEEKEAYKERAIEYSTTDLSREHAEYNVERSLDRGASRSIRERSSIHKAVLAVAEEERSSILVAVLTATKEMRSSSAHLLPFKDRIDRIARELQETKAKAACDQPRPATMDQQNRPVDVQDPPNVDQPRNIGAGDAPKNHHQRQGIMPPPVQNNNFEIKRGLISMIQGNKFHGLPMEDPLDHLDSFDRLYSLTKINGCYNEDYDRSMRGTGGSEDKQSKDIKALNEKLDNLLLAQQKQIHYITDEEHFQMQEGGNDQTKELCYIQNQGGFNKGYNNYKPNPNLSYRSTNVANPQDQVYPPQQNQSKPFVKYNQGYVPNQQFNGRYRHQIPPQGFTQQPQQAPVAIPHGVLEDLPVKVGSIDIPTDFVILEKDEEPKDPLILGRPFLAPVGAIIDVKKGNIDLNLGKEMKMTFDINKAMKKPTINGQVFWIEEMDRLADELLEELTEGDHLASALTNDGEEGYLHLETQGYKEYLDAHIPMERPEEFEELIVPLEEAVSGCTMSLIAEKTNSTEMLDHGGENISSDDWSELKAPKVDLKPLPKGLRYAFLGPNDTYPVIVNDGLSDEQVNELLNELRKKLNAATRNDHFPVPFIDQMLERLANHVYYCFLDGYSGFFQIAIHANDQEKTTFTCLYGTFAYKRMPFGLCNAPGTFQKSMASIFLDFIEEIMEVFMDDFLVCGSSFSSFLLDLCKVLERCEETNLVLNWEKCHFMVPEGIVLGHKISGKGIEVDKAKIDVMIQLQPPKTVKDIRSFLGHAGFYKRLSQSFPFDKGSIGVRPYRSSTQLDHPFEIMGDASDYAVGAVLGQKIDGKLHVIYYASRTMDEAQARYATTEKELLALVFAFEKFTSYLVGSKVKVYTDHAALRHIYAKKETKPRLLRWILLLQEFDMEIIDKKDVENGVADHLSRMRIEDSVPIDDIMPDEQLMFYDLVNKSFDTKDMLEEAYVVEEEKLPCNESSMDADFNVYEAESWSTRPEREMEEYRRFIQHATKVLAHDQEELKLQELTKFIDSLEEELFQGLSSDEAREEELGYITFAVYGKDDVLAIKTFEDMFGFPRGTDVKPKFKKEELSGLWVTIGDDAQFSSSSAKSNAIRNPCIRYFQKAMANVLYAREKTGPINNGEIELLDIALKDIIVYTKNKVPMKGDTNDASPSMRLLNHLCGFRKWAVANKLKGTISIGGVITPILMALRGNIDFNPPNEEIFFMESAPPTREAPDIEERVESEEGAENEEAEEMDWENYNASRFHFEEHKPPPRVSKSLTVAHKNIGSMSAWNKFQDRMLEKCGKAIAAIQAVLSCSSSGATMVRENRPEEVVSRRHTVSPSRQSTYEQREVQKEFKRTLLDSFTRSRQLQKRHHSTRPLYSIQDATKEVAVYSPLLLDPLLDPFTRQRVTISTRLVELSKRLQILLIPHSTRHLSIRIGEDEASTRPIDHSEHRHKGADFAAPSLLDPQEVKGDHDSWSSGKELEEVASRRLVELLTLLVGVELGLALGKTGHEESRPRG</sequence>
<feature type="domain" description="Reverse transcriptase" evidence="8">
    <location>
        <begin position="2727"/>
        <end position="2878"/>
    </location>
</feature>
<keyword evidence="6" id="KW-0695">RNA-directed DNA polymerase</keyword>
<dbReference type="GO" id="GO:0004519">
    <property type="term" value="F:endonuclease activity"/>
    <property type="evidence" value="ECO:0007669"/>
    <property type="project" value="UniProtKB-KW"/>
</dbReference>
<evidence type="ECO:0000256" key="6">
    <source>
        <dbReference type="ARBA" id="ARBA00022918"/>
    </source>
</evidence>
<dbReference type="Pfam" id="PF00078">
    <property type="entry name" value="RVT_1"/>
    <property type="match status" value="1"/>
</dbReference>
<dbReference type="Pfam" id="PF03078">
    <property type="entry name" value="ATHILA"/>
    <property type="match status" value="2"/>
</dbReference>
<proteinExistence type="predicted"/>
<keyword evidence="3" id="KW-0540">Nuclease</keyword>
<feature type="region of interest" description="Disordered" evidence="7">
    <location>
        <begin position="1058"/>
        <end position="1105"/>
    </location>
</feature>
<feature type="region of interest" description="Disordered" evidence="7">
    <location>
        <begin position="3365"/>
        <end position="3389"/>
    </location>
</feature>
<dbReference type="GO" id="GO:0003964">
    <property type="term" value="F:RNA-directed DNA polymerase activity"/>
    <property type="evidence" value="ECO:0007669"/>
    <property type="project" value="UniProtKB-KW"/>
</dbReference>
<feature type="region of interest" description="Disordered" evidence="7">
    <location>
        <begin position="741"/>
        <end position="764"/>
    </location>
</feature>
<keyword evidence="1" id="KW-0808">Transferase</keyword>
<feature type="compositionally biased region" description="Polar residues" evidence="7">
    <location>
        <begin position="1076"/>
        <end position="1091"/>
    </location>
</feature>
<feature type="compositionally biased region" description="Basic and acidic residues" evidence="7">
    <location>
        <begin position="2071"/>
        <end position="2101"/>
    </location>
</feature>
<evidence type="ECO:0008006" key="14">
    <source>
        <dbReference type="Google" id="ProtNLM"/>
    </source>
</evidence>
<evidence type="ECO:0000259" key="10">
    <source>
        <dbReference type="Pfam" id="PF03732"/>
    </source>
</evidence>
<feature type="region of interest" description="Disordered" evidence="7">
    <location>
        <begin position="3597"/>
        <end position="3617"/>
    </location>
</feature>
<evidence type="ECO:0000313" key="13">
    <source>
        <dbReference type="Proteomes" id="UP000694251"/>
    </source>
</evidence>
<evidence type="ECO:0000256" key="2">
    <source>
        <dbReference type="ARBA" id="ARBA00022695"/>
    </source>
</evidence>
<evidence type="ECO:0000259" key="9">
    <source>
        <dbReference type="Pfam" id="PF03078"/>
    </source>
</evidence>
<comment type="caution">
    <text evidence="12">The sequence shown here is derived from an EMBL/GenBank/DDBJ whole genome shotgun (WGS) entry which is preliminary data.</text>
</comment>
<dbReference type="EMBL" id="JAEFBJ010000120">
    <property type="protein sequence ID" value="KAG7529797.1"/>
    <property type="molecule type" value="Genomic_DNA"/>
</dbReference>
<feature type="domain" description="Arabidopsis retrotransposon Orf1 C-terminal" evidence="9">
    <location>
        <begin position="3158"/>
        <end position="3343"/>
    </location>
</feature>
<feature type="compositionally biased region" description="Basic and acidic residues" evidence="7">
    <location>
        <begin position="1092"/>
        <end position="1102"/>
    </location>
</feature>
<feature type="compositionally biased region" description="Polar residues" evidence="7">
    <location>
        <begin position="700"/>
        <end position="719"/>
    </location>
</feature>
<feature type="compositionally biased region" description="Basic and acidic residues" evidence="7">
    <location>
        <begin position="65"/>
        <end position="77"/>
    </location>
</feature>
<dbReference type="CDD" id="cd01647">
    <property type="entry name" value="RT_LTR"/>
    <property type="match status" value="1"/>
</dbReference>
<accession>A0A8T1XG74</accession>
<dbReference type="InterPro" id="IPR041373">
    <property type="entry name" value="RT_RNaseH"/>
</dbReference>
<evidence type="ECO:0000256" key="5">
    <source>
        <dbReference type="ARBA" id="ARBA00022801"/>
    </source>
</evidence>
<feature type="region of interest" description="Disordered" evidence="7">
    <location>
        <begin position="60"/>
        <end position="84"/>
    </location>
</feature>
<keyword evidence="5" id="KW-0378">Hydrolase</keyword>
<feature type="region of interest" description="Disordered" evidence="7">
    <location>
        <begin position="1198"/>
        <end position="1224"/>
    </location>
</feature>
<dbReference type="Proteomes" id="UP000694251">
    <property type="component" value="Unassembled WGS sequence"/>
</dbReference>
<keyword evidence="13" id="KW-1185">Reference proteome</keyword>
<dbReference type="Pfam" id="PF17917">
    <property type="entry name" value="RT_RNaseH"/>
    <property type="match status" value="1"/>
</dbReference>
<keyword evidence="4" id="KW-0255">Endonuclease</keyword>
<evidence type="ECO:0000256" key="1">
    <source>
        <dbReference type="ARBA" id="ARBA00022679"/>
    </source>
</evidence>